<dbReference type="GO" id="GO:0000271">
    <property type="term" value="P:polysaccharide biosynthetic process"/>
    <property type="evidence" value="ECO:0007669"/>
    <property type="project" value="InterPro"/>
</dbReference>
<evidence type="ECO:0000256" key="10">
    <source>
        <dbReference type="PIRSR" id="PIRSR500134-3"/>
    </source>
</evidence>
<dbReference type="STRING" id="1280514.AXFE_15490"/>
<feature type="binding site" evidence="9">
    <location>
        <begin position="159"/>
        <end position="162"/>
    </location>
    <ligand>
        <name>substrate</name>
    </ligand>
</feature>
<dbReference type="GO" id="GO:0006065">
    <property type="term" value="P:UDP-glucuronate biosynthetic process"/>
    <property type="evidence" value="ECO:0007669"/>
    <property type="project" value="UniProtKB-UniPathway"/>
</dbReference>
<evidence type="ECO:0000256" key="5">
    <source>
        <dbReference type="ARBA" id="ARBA00023027"/>
    </source>
</evidence>
<evidence type="ECO:0000256" key="4">
    <source>
        <dbReference type="ARBA" id="ARBA00023002"/>
    </source>
</evidence>
<keyword evidence="13" id="KW-1185">Reference proteome</keyword>
<dbReference type="SUPFAM" id="SSF52413">
    <property type="entry name" value="UDP-glucose/GDP-mannose dehydrogenase C-terminal domain"/>
    <property type="match status" value="1"/>
</dbReference>
<feature type="binding site" evidence="10">
    <location>
        <position position="332"/>
    </location>
    <ligand>
        <name>NAD(+)</name>
        <dbReference type="ChEBI" id="CHEBI:57540"/>
    </ligand>
</feature>
<dbReference type="InterPro" id="IPR036220">
    <property type="entry name" value="UDP-Glc/GDP-Man_DH_C_sf"/>
</dbReference>
<dbReference type="OrthoDB" id="5193947at2"/>
<dbReference type="GO" id="GO:0003979">
    <property type="term" value="F:UDP-glucose 6-dehydrogenase activity"/>
    <property type="evidence" value="ECO:0007669"/>
    <property type="project" value="UniProtKB-EC"/>
</dbReference>
<evidence type="ECO:0000256" key="6">
    <source>
        <dbReference type="ARBA" id="ARBA00047473"/>
    </source>
</evidence>
<dbReference type="InterPro" id="IPR001732">
    <property type="entry name" value="UDP-Glc/GDP-Man_DH_N"/>
</dbReference>
<dbReference type="Gene3D" id="3.40.50.720">
    <property type="entry name" value="NAD(P)-binding Rossmann-like Domain"/>
    <property type="match status" value="2"/>
</dbReference>
<evidence type="ECO:0000256" key="1">
    <source>
        <dbReference type="ARBA" id="ARBA00004701"/>
    </source>
</evidence>
<feature type="binding site" evidence="10">
    <location>
        <position position="42"/>
    </location>
    <ligand>
        <name>NAD(+)</name>
        <dbReference type="ChEBI" id="CHEBI:57540"/>
    </ligand>
</feature>
<feature type="active site" description="Nucleophile" evidence="8">
    <location>
        <position position="265"/>
    </location>
</feature>
<dbReference type="InterPro" id="IPR014026">
    <property type="entry name" value="UDP-Glc/GDP-Man_DH_dimer"/>
</dbReference>
<dbReference type="NCBIfam" id="TIGR03026">
    <property type="entry name" value="NDP-sugDHase"/>
    <property type="match status" value="1"/>
</dbReference>
<feature type="binding site" evidence="9">
    <location>
        <begin position="254"/>
        <end position="258"/>
    </location>
    <ligand>
        <name>substrate</name>
    </ligand>
</feature>
<evidence type="ECO:0000256" key="9">
    <source>
        <dbReference type="PIRSR" id="PIRSR500134-2"/>
    </source>
</evidence>
<organism evidence="12 13">
    <name type="scientific">Acidithrix ferrooxidans</name>
    <dbReference type="NCBI Taxonomy" id="1280514"/>
    <lineage>
        <taxon>Bacteria</taxon>
        <taxon>Bacillati</taxon>
        <taxon>Actinomycetota</taxon>
        <taxon>Acidimicrobiia</taxon>
        <taxon>Acidimicrobiales</taxon>
        <taxon>Acidimicrobiaceae</taxon>
        <taxon>Acidithrix</taxon>
    </lineage>
</organism>
<dbReference type="PANTHER" id="PTHR43750">
    <property type="entry name" value="UDP-GLUCOSE 6-DEHYDROGENASE TUAD"/>
    <property type="match status" value="1"/>
</dbReference>
<keyword evidence="4 7" id="KW-0560">Oxidoreductase</keyword>
<dbReference type="SMART" id="SM00984">
    <property type="entry name" value="UDPG_MGDP_dh_C"/>
    <property type="match status" value="1"/>
</dbReference>
<dbReference type="EC" id="1.1.1.22" evidence="3 7"/>
<dbReference type="Gene3D" id="1.20.5.100">
    <property type="entry name" value="Cytochrome c1, transmembrane anchor, C-terminal"/>
    <property type="match status" value="1"/>
</dbReference>
<feature type="binding site" evidence="10">
    <location>
        <position position="268"/>
    </location>
    <ligand>
        <name>NAD(+)</name>
        <dbReference type="ChEBI" id="CHEBI:57540"/>
    </ligand>
</feature>
<dbReference type="InterPro" id="IPR014027">
    <property type="entry name" value="UDP-Glc/GDP-Man_DH_C"/>
</dbReference>
<dbReference type="PROSITE" id="PS51257">
    <property type="entry name" value="PROKAR_LIPOPROTEIN"/>
    <property type="match status" value="1"/>
</dbReference>
<evidence type="ECO:0000313" key="12">
    <source>
        <dbReference type="EMBL" id="KJF17562.1"/>
    </source>
</evidence>
<dbReference type="PATRIC" id="fig|1280514.3.peg.2035"/>
<feature type="binding site" evidence="10">
    <location>
        <position position="162"/>
    </location>
    <ligand>
        <name>NAD(+)</name>
        <dbReference type="ChEBI" id="CHEBI:57540"/>
    </ligand>
</feature>
<dbReference type="InterPro" id="IPR017476">
    <property type="entry name" value="UDP-Glc/GDP-Man"/>
</dbReference>
<evidence type="ECO:0000256" key="2">
    <source>
        <dbReference type="ARBA" id="ARBA00006601"/>
    </source>
</evidence>
<dbReference type="InterPro" id="IPR028357">
    <property type="entry name" value="UDPglc_DH_bac"/>
</dbReference>
<dbReference type="Pfam" id="PF03721">
    <property type="entry name" value="UDPG_MGDP_dh_N"/>
    <property type="match status" value="1"/>
</dbReference>
<gene>
    <name evidence="12" type="primary">tuaD</name>
    <name evidence="12" type="ORF">AXFE_15490</name>
</gene>
<dbReference type="SUPFAM" id="SSF48179">
    <property type="entry name" value="6-phosphogluconate dehydrogenase C-terminal domain-like"/>
    <property type="match status" value="1"/>
</dbReference>
<feature type="binding site" evidence="9">
    <location>
        <position position="325"/>
    </location>
    <ligand>
        <name>substrate</name>
    </ligand>
</feature>
<comment type="pathway">
    <text evidence="1">Nucleotide-sugar biosynthesis; UDP-alpha-D-glucuronate biosynthesis; UDP-alpha-D-glucuronate from UDP-alpha-D-glucose: step 1/1.</text>
</comment>
<evidence type="ECO:0000259" key="11">
    <source>
        <dbReference type="SMART" id="SM00984"/>
    </source>
</evidence>
<dbReference type="Pfam" id="PF00984">
    <property type="entry name" value="UDPG_MGDP_dh"/>
    <property type="match status" value="1"/>
</dbReference>
<dbReference type="PIRSF" id="PIRSF500134">
    <property type="entry name" value="UDPglc_DH_bac"/>
    <property type="match status" value="1"/>
</dbReference>
<dbReference type="AlphaFoldDB" id="A0A0D8HIG1"/>
<dbReference type="Pfam" id="PF03720">
    <property type="entry name" value="UDPG_MGDP_dh_C"/>
    <property type="match status" value="1"/>
</dbReference>
<feature type="binding site" evidence="10">
    <location>
        <position position="128"/>
    </location>
    <ligand>
        <name>NAD(+)</name>
        <dbReference type="ChEBI" id="CHEBI:57540"/>
    </ligand>
</feature>
<evidence type="ECO:0000256" key="3">
    <source>
        <dbReference type="ARBA" id="ARBA00012954"/>
    </source>
</evidence>
<comment type="caution">
    <text evidence="12">The sequence shown here is derived from an EMBL/GenBank/DDBJ whole genome shotgun (WGS) entry which is preliminary data.</text>
</comment>
<dbReference type="Proteomes" id="UP000032360">
    <property type="component" value="Unassembled WGS sequence"/>
</dbReference>
<dbReference type="UniPathway" id="UPA00038">
    <property type="reaction ID" value="UER00491"/>
</dbReference>
<dbReference type="GO" id="GO:0051287">
    <property type="term" value="F:NAD binding"/>
    <property type="evidence" value="ECO:0007669"/>
    <property type="project" value="InterPro"/>
</dbReference>
<proteinExistence type="inferred from homology"/>
<keyword evidence="5 7" id="KW-0520">NAD</keyword>
<dbReference type="RefSeq" id="WP_052605275.1">
    <property type="nucleotide sequence ID" value="NZ_JXYS01000035.1"/>
</dbReference>
<name>A0A0D8HIG1_9ACTN</name>
<reference evidence="12 13" key="1">
    <citation type="submission" date="2015-01" db="EMBL/GenBank/DDBJ databases">
        <title>Draft genome of the acidophilic iron oxidizer Acidithrix ferrooxidans strain Py-F3.</title>
        <authorList>
            <person name="Poehlein A."/>
            <person name="Eisen S."/>
            <person name="Schloemann M."/>
            <person name="Johnson B.D."/>
            <person name="Daniel R."/>
            <person name="Muehling M."/>
        </authorList>
    </citation>
    <scope>NUCLEOTIDE SEQUENCE [LARGE SCALE GENOMIC DNA]</scope>
    <source>
        <strain evidence="12 13">Py-F3</strain>
    </source>
</reference>
<accession>A0A0D8HIG1</accession>
<feature type="domain" description="UDP-glucose/GDP-mannose dehydrogenase C-terminal" evidence="11">
    <location>
        <begin position="318"/>
        <end position="419"/>
    </location>
</feature>
<dbReference type="PIRSF" id="PIRSF000124">
    <property type="entry name" value="UDPglc_GDPman_dh"/>
    <property type="match status" value="1"/>
</dbReference>
<sequence>MESRFVVRDILVVGGGYVGLTAAGCFAELGHRVYLIEKDEERMESLSRGKIPIYEPQLDEIFARSLRDGRIILGDSMADGCFGVDVAFLCVGTPPSPNGNPNLSIIAAAAAEVAGAATTSLPIVVKSTVPPGTCEALELICHEAAKEGVEPTVCSNPEFLREGRSIDDFMNPDRVVIGGEEWAVDVVASLYPDYMPLLKMDRRGAELIKYASNAFLAVKVSFANEIAALCESLGTKASDVLRGVGLDSRIGTAFLSPSIGWGGSCLPKDTSGMVAIADSLGCDSGVVSAAILANRAARERSIDRIDRAVGGLSGKRIALLGMAFKAGTDDCRDSPALLLSSELINRGGVVVGYDPMAKLTSLQEFSITSRVDSLSEAIVDVDAIVFGAAWPEFGQLDPIAITAMNSRTVVFDGSSSIEIEKWQMAGFITMGVGEGHQDRFRPIIWRPLSWTTTMSHESVA</sequence>
<feature type="binding site" evidence="9">
    <location>
        <position position="262"/>
    </location>
    <ligand>
        <name>substrate</name>
    </ligand>
</feature>
<evidence type="ECO:0000313" key="13">
    <source>
        <dbReference type="Proteomes" id="UP000032360"/>
    </source>
</evidence>
<dbReference type="PANTHER" id="PTHR43750:SF3">
    <property type="entry name" value="UDP-GLUCOSE 6-DEHYDROGENASE TUAD"/>
    <property type="match status" value="1"/>
</dbReference>
<comment type="similarity">
    <text evidence="2 7">Belongs to the UDP-glucose/GDP-mannose dehydrogenase family.</text>
</comment>
<dbReference type="InterPro" id="IPR036291">
    <property type="entry name" value="NAD(P)-bd_dom_sf"/>
</dbReference>
<feature type="binding site" evidence="10">
    <location>
        <position position="93"/>
    </location>
    <ligand>
        <name>NAD(+)</name>
        <dbReference type="ChEBI" id="CHEBI:57540"/>
    </ligand>
</feature>
<evidence type="ECO:0000256" key="7">
    <source>
        <dbReference type="PIRNR" id="PIRNR000124"/>
    </source>
</evidence>
<evidence type="ECO:0000256" key="8">
    <source>
        <dbReference type="PIRSR" id="PIRSR500134-1"/>
    </source>
</evidence>
<dbReference type="EMBL" id="JXYS01000035">
    <property type="protein sequence ID" value="KJF17562.1"/>
    <property type="molecule type" value="Genomic_DNA"/>
</dbReference>
<dbReference type="SUPFAM" id="SSF51735">
    <property type="entry name" value="NAD(P)-binding Rossmann-fold domains"/>
    <property type="match status" value="1"/>
</dbReference>
<protein>
    <recommendedName>
        <fullName evidence="3 7">UDP-glucose 6-dehydrogenase</fullName>
        <ecNumber evidence="3 7">1.1.1.22</ecNumber>
    </recommendedName>
</protein>
<dbReference type="InterPro" id="IPR008927">
    <property type="entry name" value="6-PGluconate_DH-like_C_sf"/>
</dbReference>
<feature type="binding site" evidence="9">
    <location>
        <position position="209"/>
    </location>
    <ligand>
        <name>substrate</name>
    </ligand>
</feature>
<comment type="catalytic activity">
    <reaction evidence="6 7">
        <text>UDP-alpha-D-glucose + 2 NAD(+) + H2O = UDP-alpha-D-glucuronate + 2 NADH + 3 H(+)</text>
        <dbReference type="Rhea" id="RHEA:23596"/>
        <dbReference type="ChEBI" id="CHEBI:15377"/>
        <dbReference type="ChEBI" id="CHEBI:15378"/>
        <dbReference type="ChEBI" id="CHEBI:57540"/>
        <dbReference type="ChEBI" id="CHEBI:57945"/>
        <dbReference type="ChEBI" id="CHEBI:58052"/>
        <dbReference type="ChEBI" id="CHEBI:58885"/>
        <dbReference type="EC" id="1.1.1.22"/>
    </reaction>
</comment>